<accession>A0A1G2K298</accession>
<comment type="caution">
    <text evidence="7">The sequence shown here is derived from an EMBL/GenBank/DDBJ whole genome shotgun (WGS) entry which is preliminary data.</text>
</comment>
<gene>
    <name evidence="7" type="ORF">A2633_03310</name>
</gene>
<evidence type="ECO:0000259" key="5">
    <source>
        <dbReference type="SMART" id="SM01359"/>
    </source>
</evidence>
<dbReference type="Pfam" id="PF17962">
    <property type="entry name" value="bMG6"/>
    <property type="match status" value="1"/>
</dbReference>
<keyword evidence="4" id="KW-0472">Membrane</keyword>
<evidence type="ECO:0000256" key="4">
    <source>
        <dbReference type="SAM" id="Phobius"/>
    </source>
</evidence>
<dbReference type="InterPro" id="IPR041462">
    <property type="entry name" value="Bact_A2M_MG6"/>
</dbReference>
<protein>
    <recommendedName>
        <fullName evidence="9">Alpha-2-macroglobulin domain-containing protein</fullName>
    </recommendedName>
</protein>
<dbReference type="Gene3D" id="2.60.40.1930">
    <property type="match status" value="1"/>
</dbReference>
<proteinExistence type="inferred from homology"/>
<evidence type="ECO:0000256" key="1">
    <source>
        <dbReference type="ARBA" id="ARBA00010556"/>
    </source>
</evidence>
<dbReference type="Pfam" id="PF07703">
    <property type="entry name" value="A2M_BRD"/>
    <property type="match status" value="1"/>
</dbReference>
<dbReference type="InterPro" id="IPR011625">
    <property type="entry name" value="A2M_N_BRD"/>
</dbReference>
<keyword evidence="2" id="KW-0732">Signal</keyword>
<dbReference type="InterPro" id="IPR051802">
    <property type="entry name" value="YfhM-like"/>
</dbReference>
<keyword evidence="4" id="KW-1133">Transmembrane helix</keyword>
<dbReference type="Pfam" id="PF13205">
    <property type="entry name" value="Big_5"/>
    <property type="match status" value="1"/>
</dbReference>
<dbReference type="Gene3D" id="2.60.40.10">
    <property type="entry name" value="Immunoglobulins"/>
    <property type="match status" value="1"/>
</dbReference>
<dbReference type="Pfam" id="PF01835">
    <property type="entry name" value="MG2"/>
    <property type="match status" value="1"/>
</dbReference>
<dbReference type="InterPro" id="IPR047565">
    <property type="entry name" value="Alpha-macroglob_thiol-ester_cl"/>
</dbReference>
<reference evidence="7 8" key="1">
    <citation type="journal article" date="2016" name="Nat. Commun.">
        <title>Thousands of microbial genomes shed light on interconnected biogeochemical processes in an aquifer system.</title>
        <authorList>
            <person name="Anantharaman K."/>
            <person name="Brown C.T."/>
            <person name="Hug L.A."/>
            <person name="Sharon I."/>
            <person name="Castelle C.J."/>
            <person name="Probst A.J."/>
            <person name="Thomas B.C."/>
            <person name="Singh A."/>
            <person name="Wilkins M.J."/>
            <person name="Karaoz U."/>
            <person name="Brodie E.L."/>
            <person name="Williams K.H."/>
            <person name="Hubbard S.S."/>
            <person name="Banfield J.F."/>
        </authorList>
    </citation>
    <scope>NUCLEOTIDE SEQUENCE [LARGE SCALE GENOMIC DNA]</scope>
</reference>
<dbReference type="SMART" id="SM01419">
    <property type="entry name" value="Thiol-ester_cl"/>
    <property type="match status" value="1"/>
</dbReference>
<feature type="domain" description="Alpha-2-macroglobulin" evidence="6">
    <location>
        <begin position="1438"/>
        <end position="1528"/>
    </location>
</feature>
<dbReference type="Gene3D" id="2.60.40.1940">
    <property type="match status" value="1"/>
</dbReference>
<dbReference type="PANTHER" id="PTHR40094:SF1">
    <property type="entry name" value="UBIQUITIN DOMAIN-CONTAINING PROTEIN"/>
    <property type="match status" value="1"/>
</dbReference>
<feature type="transmembrane region" description="Helical" evidence="4">
    <location>
        <begin position="33"/>
        <end position="51"/>
    </location>
</feature>
<feature type="domain" description="Alpha-2-macroglobulin bait region" evidence="5">
    <location>
        <begin position="1237"/>
        <end position="1377"/>
    </location>
</feature>
<evidence type="ECO:0000313" key="8">
    <source>
        <dbReference type="Proteomes" id="UP000177152"/>
    </source>
</evidence>
<dbReference type="SMART" id="SM01360">
    <property type="entry name" value="A2M"/>
    <property type="match status" value="1"/>
</dbReference>
<comment type="similarity">
    <text evidence="1">Belongs to the protease inhibitor I39 (alpha-2-macroglobulin) family. Bacterial alpha-2-macroglobulin subfamily.</text>
</comment>
<dbReference type="InterPro" id="IPR041246">
    <property type="entry name" value="Bact_MG10"/>
</dbReference>
<sequence>MDEQNPQQPAPKPTDLPPESISTHHFTIKKWEVIIALAAIGIVGGLLFYFGGASKNALQGRGDYSQVFSLVPDKISQSAAITVSLPKNVKINSQDAKDKISFEPSVAGVWAQGKSDGELIFHPAAKLDIGKYYAIAVSANGATLEKDFLIDEDPKVVSVFPAADTEASEESEITIVFNRPMVPLTTLDTLFDKDIPVEVSPVTPGKFKWITTRNLQFIPVSRLQRSSHYTVSVKSGFVSMDGLVVSPFTHAFTTRPLRYESGTIHHDGVTLYSEPVRIQFNQPVSIDRTKSSIQIVKVQNNENVSFVVEYGKRHVYNSKTNTTEEFIDKSVLELYSREDRHGRKKFWDFDTQYKVTISHAVPLEGDSELAESRSIIIRVPEVIASLSADSPRSKYAEPGLFDPQGRLWVSFYEDINKDASIIKADGLQEVGYGDTCKLDEDGNEVRIGGGCERIPDKKKIYLKFRPDGWGRAQAIPVQFKNIFNTSGLQLNAEIITKTITTYPNLKITRTVPASGNQNGKLTELKICTTNPLTPATEENFSSRLQSNIGLGKWDWEDPFRIGAGFTGTPCAVGEFENTVNYGLMPESFYRISLTPQDDFGQRTEKIIELTSEKIPSIYRRFHHLQKAYNVTTPERTKLTYAAENLEYVNMHICQVSAATMLAYLDYDGRPKAGTPGENLSCIRTIQKRIDLPKKYWSNNYFQIDLKEYVPDLLGYYVLSFSNPDYREEIYNYRTNRTESGLPVYERTFLNVTKLAVQEKKIERSDEWYGEAEKDPELTRSIINGAGGNLYWVTGVGTLAAVSGAKVDLYQKKDSAFTLADSSFTDASGVARTKVISLVGAAVVSKDKDSTIVSGGLDKFQWASQARSAERTYIYTDRPIYRPGQEVFLKGIYRIGYDANYEIFKDKKALLEVFNSKNESVFKQDADINGYGTFNAHFVLDAHAPLGTYRIQGLGGYFYFDVEEYVPSPFKVELSSGKDEYIAGDTMNLGIDANYYFGVPVEGGKVAYSILSQDYYFDRYHDGYFQFGSDWYYSYGGFYGDSFIMRGKTTLDGNGKAKIEQLFDFQKFFKEESRNKSKIFIVRVTVKNKTGQSVSQEKSIIVHRGEFYVGINLDKGYFGKGEPNTLRIKSVDTKGKEKPVNNIAVEISKIRWEYFKRREVDGGYYYESQKKKEIVQQFTAGTDSKGNFSKEFSVDQEGEFEITTRSIDGRGNAVISTQDFYVYGSGAVTIRPTNNESLDLAVEKSKVDVGDKIKIIIKSPYTKAKALVSIERGKIFDYSIIDIDRNLVDYTFEVKEAHIPDVYVSVIVLSPRPEVKFGQIHFVVNTKEKEVFINVKPSKNHYLPGEQVRLSIETKDSFGRALPAEISVAVADLSVLALKGNPKKNPVAFFYGGMPLTVTTASNIKNILYEAEIPLGTKGGGGGEPEDLAKKKRGIFKDTAYWEGVVETGKDGKAEVTFTLPDNLTTWQTEVLGVTKDTKVGVGYSEFVSQKDLMVTPLRPRFAIPGDEFMIGAKIFNQTDTSQKLAVSLTSPTLEAKGDVQTSVTVKARDTSMVYFPVVSPEKIQDGEHTFTISAKNDSYEDTVENSFPIKRNDTYESVATAYFTSNAHAKEYVFLPDNIVKDKGGVTLKTSATLAVFLSDALNYLVSYPYGCSEQIASKLSSIAIVKRGLSVPNVGDKFSLKDVEFAGKKYSVDDVVEIGLARIYSNQTAAGGFTYYRGMEPSFHLTLHIVNAIEELKRAGYAVNDSVLNRAAQFLYSQIVSDYRLNQDKNLVILTTYALSRLDGFNAAQSVLRNKILDITVDKKFVREDISNISLAYLAIILTKGYPVSVKNDVFKTLENRITIDARGAFLREFSGQWLWDYYETPVKDTALLLKALVADRSQNPIMDKVLRWILRSRAKDGAWGSTNNTVSVIDALVDFLQWKMETESEFSLSLSLDGKEKGTFYFNKDTILNTFETFLPVADFPSNSVHSIEFAKKNQNNLPNAFYYDMLLKYFLPIDSIPPRDEGFAVTREFYRLDDEQNKNPVSESKVGEVLKGHLTVIVPKSRNFVSVEDFIPAGMELVNLKLATEDQSLKKNRPYPYGGGDDYYDGEGQGRAKGNSAVSGNSPDFLAALVSGFKNLFAFSFGGFVSLPGELADEEYSRVKHRQNILYPDAEESHDDRLFLFKERLAPGVYEYDYFVRSLIPGKYHHLPAVASEMYFPENFGRTRGEYFFIKQ</sequence>
<dbReference type="Gene3D" id="1.50.10.20">
    <property type="match status" value="1"/>
</dbReference>
<evidence type="ECO:0000313" key="7">
    <source>
        <dbReference type="EMBL" id="OGZ93527.1"/>
    </source>
</evidence>
<dbReference type="Gene3D" id="2.20.130.20">
    <property type="match status" value="1"/>
</dbReference>
<dbReference type="EMBL" id="MHQC01000057">
    <property type="protein sequence ID" value="OGZ93527.1"/>
    <property type="molecule type" value="Genomic_DNA"/>
</dbReference>
<evidence type="ECO:0008006" key="9">
    <source>
        <dbReference type="Google" id="ProtNLM"/>
    </source>
</evidence>
<dbReference type="Proteomes" id="UP000177152">
    <property type="component" value="Unassembled WGS sequence"/>
</dbReference>
<dbReference type="SMART" id="SM01359">
    <property type="entry name" value="A2M_N_2"/>
    <property type="match status" value="1"/>
</dbReference>
<dbReference type="InterPro" id="IPR013783">
    <property type="entry name" value="Ig-like_fold"/>
</dbReference>
<dbReference type="SUPFAM" id="SSF48239">
    <property type="entry name" value="Terpenoid cyclases/Protein prenyltransferases"/>
    <property type="match status" value="1"/>
</dbReference>
<evidence type="ECO:0000256" key="3">
    <source>
        <dbReference type="SAM" id="MobiDB-lite"/>
    </source>
</evidence>
<name>A0A1G2K298_9BACT</name>
<dbReference type="GO" id="GO:0004866">
    <property type="term" value="F:endopeptidase inhibitor activity"/>
    <property type="evidence" value="ECO:0007669"/>
    <property type="project" value="InterPro"/>
</dbReference>
<dbReference type="Gene3D" id="2.60.40.3710">
    <property type="match status" value="1"/>
</dbReference>
<dbReference type="InterPro" id="IPR008930">
    <property type="entry name" value="Terpenoid_cyclase/PrenylTrfase"/>
</dbReference>
<dbReference type="Pfam" id="PF17973">
    <property type="entry name" value="bMG10"/>
    <property type="match status" value="2"/>
</dbReference>
<dbReference type="InterPro" id="IPR032812">
    <property type="entry name" value="SbsA_Ig"/>
</dbReference>
<evidence type="ECO:0000256" key="2">
    <source>
        <dbReference type="ARBA" id="ARBA00022729"/>
    </source>
</evidence>
<organism evidence="7 8">
    <name type="scientific">Candidatus Sungbacteria bacterium RIFCSPHIGHO2_01_FULL_47_32</name>
    <dbReference type="NCBI Taxonomy" id="1802264"/>
    <lineage>
        <taxon>Bacteria</taxon>
        <taxon>Candidatus Sungiibacteriota</taxon>
    </lineage>
</organism>
<dbReference type="PANTHER" id="PTHR40094">
    <property type="entry name" value="ALPHA-2-MACROGLOBULIN HOMOLOG"/>
    <property type="match status" value="1"/>
</dbReference>
<evidence type="ECO:0000259" key="6">
    <source>
        <dbReference type="SMART" id="SM01360"/>
    </source>
</evidence>
<dbReference type="InterPro" id="IPR001599">
    <property type="entry name" value="Macroglobln_a2"/>
</dbReference>
<feature type="region of interest" description="Disordered" evidence="3">
    <location>
        <begin position="1"/>
        <end position="21"/>
    </location>
</feature>
<keyword evidence="4" id="KW-0812">Transmembrane</keyword>
<dbReference type="InterPro" id="IPR002890">
    <property type="entry name" value="MG2"/>
</dbReference>
<dbReference type="Pfam" id="PF00207">
    <property type="entry name" value="A2M"/>
    <property type="match status" value="1"/>
</dbReference>